<dbReference type="PANTHER" id="PTHR35543:SF1">
    <property type="entry name" value="INTRAFLAGELLAR TRANSPORT-ASSOCIATED PROTEIN"/>
    <property type="match status" value="1"/>
</dbReference>
<evidence type="ECO:0000313" key="3">
    <source>
        <dbReference type="Proteomes" id="UP001159427"/>
    </source>
</evidence>
<comment type="caution">
    <text evidence="2">The sequence shown here is derived from an EMBL/GenBank/DDBJ whole genome shotgun (WGS) entry which is preliminary data.</text>
</comment>
<dbReference type="Proteomes" id="UP001159427">
    <property type="component" value="Unassembled WGS sequence"/>
</dbReference>
<feature type="region of interest" description="Disordered" evidence="1">
    <location>
        <begin position="209"/>
        <end position="229"/>
    </location>
</feature>
<reference evidence="2 3" key="1">
    <citation type="submission" date="2022-05" db="EMBL/GenBank/DDBJ databases">
        <authorList>
            <consortium name="Genoscope - CEA"/>
            <person name="William W."/>
        </authorList>
    </citation>
    <scope>NUCLEOTIDE SEQUENCE [LARGE SCALE GENOMIC DNA]</scope>
</reference>
<accession>A0ABN8M8K5</accession>
<keyword evidence="3" id="KW-1185">Reference proteome</keyword>
<evidence type="ECO:0000313" key="2">
    <source>
        <dbReference type="EMBL" id="CAH3024331.1"/>
    </source>
</evidence>
<gene>
    <name evidence="2" type="ORF">PEVE_00022639</name>
</gene>
<proteinExistence type="predicted"/>
<evidence type="ECO:0000256" key="1">
    <source>
        <dbReference type="SAM" id="MobiDB-lite"/>
    </source>
</evidence>
<dbReference type="EMBL" id="CALNXI010000300">
    <property type="protein sequence ID" value="CAH3024331.1"/>
    <property type="molecule type" value="Genomic_DNA"/>
</dbReference>
<dbReference type="InterPro" id="IPR040028">
    <property type="entry name" value="IFTAP"/>
</dbReference>
<dbReference type="PANTHER" id="PTHR35543">
    <property type="entry name" value="PROTEIN C11ORF74"/>
    <property type="match status" value="1"/>
</dbReference>
<organism evidence="2 3">
    <name type="scientific">Porites evermanni</name>
    <dbReference type="NCBI Taxonomy" id="104178"/>
    <lineage>
        <taxon>Eukaryota</taxon>
        <taxon>Metazoa</taxon>
        <taxon>Cnidaria</taxon>
        <taxon>Anthozoa</taxon>
        <taxon>Hexacorallia</taxon>
        <taxon>Scleractinia</taxon>
        <taxon>Fungiina</taxon>
        <taxon>Poritidae</taxon>
        <taxon>Porites</taxon>
    </lineage>
</organism>
<dbReference type="Pfam" id="PF17722">
    <property type="entry name" value="IFTAP"/>
    <property type="match status" value="2"/>
</dbReference>
<feature type="compositionally biased region" description="Acidic residues" evidence="1">
    <location>
        <begin position="211"/>
        <end position="222"/>
    </location>
</feature>
<sequence length="298" mass="33300">MAKGERCRNEEESPDFDQYTKDALDVLFSKQQQTYEEFLQGFTFLKKEDVTGYKAKSSQIIGQQDKKTGDTIVKSLSSSESSSVTENDTIPEEILGPGSATPSILMRSADSSGKSFVQVDNFIDCKDDASDDEEEDSKMHDHGLLEDELFYSSSYSPSLSSLCPASTSKSEITTDQTRHQKKKLTADLDDESLESKNIFYLSEGVSNLPGEVEDQETADEEDSGLKESMEPNIRQLQISTRLKGDNLISEHILNVGSEGTDEVQPFTLDTEFDYDNVALTPKFRMVPGKQFMTINHRD</sequence>
<protein>
    <submittedName>
        <fullName evidence="2">Uncharacterized protein</fullName>
    </submittedName>
</protein>
<feature type="region of interest" description="Disordered" evidence="1">
    <location>
        <begin position="57"/>
        <end position="103"/>
    </location>
</feature>
<name>A0ABN8M8K5_9CNID</name>